<accession>A0A4U3KS76</accession>
<evidence type="ECO:0000313" key="2">
    <source>
        <dbReference type="EMBL" id="TKK65131.1"/>
    </source>
</evidence>
<feature type="signal peptide" evidence="1">
    <location>
        <begin position="1"/>
        <end position="18"/>
    </location>
</feature>
<dbReference type="SUPFAM" id="SSF48452">
    <property type="entry name" value="TPR-like"/>
    <property type="match status" value="1"/>
</dbReference>
<comment type="caution">
    <text evidence="2">The sequence shown here is derived from an EMBL/GenBank/DDBJ whole genome shotgun (WGS) entry which is preliminary data.</text>
</comment>
<evidence type="ECO:0000313" key="3">
    <source>
        <dbReference type="Proteomes" id="UP000305848"/>
    </source>
</evidence>
<dbReference type="RefSeq" id="WP_137263768.1">
    <property type="nucleotide sequence ID" value="NZ_SZQL01000024.1"/>
</dbReference>
<keyword evidence="3" id="KW-1185">Reference proteome</keyword>
<dbReference type="Gene3D" id="1.25.40.390">
    <property type="match status" value="1"/>
</dbReference>
<name>A0A4U3KS76_9BACT</name>
<feature type="chain" id="PRO_5020639515" evidence="1">
    <location>
        <begin position="19"/>
        <end position="534"/>
    </location>
</feature>
<dbReference type="EMBL" id="SZQL01000024">
    <property type="protein sequence ID" value="TKK65131.1"/>
    <property type="molecule type" value="Genomic_DNA"/>
</dbReference>
<dbReference type="Proteomes" id="UP000305848">
    <property type="component" value="Unassembled WGS sequence"/>
</dbReference>
<dbReference type="Pfam" id="PF12771">
    <property type="entry name" value="SusD-like_2"/>
    <property type="match status" value="1"/>
</dbReference>
<keyword evidence="1" id="KW-0732">Signal</keyword>
<dbReference type="InterPro" id="IPR011990">
    <property type="entry name" value="TPR-like_helical_dom_sf"/>
</dbReference>
<gene>
    <name evidence="2" type="ORF">FC093_20920</name>
</gene>
<keyword evidence="2" id="KW-0449">Lipoprotein</keyword>
<dbReference type="InterPro" id="IPR041662">
    <property type="entry name" value="SusD-like_2"/>
</dbReference>
<organism evidence="2 3">
    <name type="scientific">Ilyomonas limi</name>
    <dbReference type="NCBI Taxonomy" id="2575867"/>
    <lineage>
        <taxon>Bacteria</taxon>
        <taxon>Pseudomonadati</taxon>
        <taxon>Bacteroidota</taxon>
        <taxon>Chitinophagia</taxon>
        <taxon>Chitinophagales</taxon>
        <taxon>Chitinophagaceae</taxon>
        <taxon>Ilyomonas</taxon>
    </lineage>
</organism>
<dbReference type="AlphaFoldDB" id="A0A4U3KS76"/>
<protein>
    <submittedName>
        <fullName evidence="2">SusD/RagB family nutrient-binding outer membrane lipoprotein</fullName>
    </submittedName>
</protein>
<sequence>MKSIKSSLLLILVIAAVAAGCTKKFEAYSENLNQPSPGKVPPGIVLKSILSDLVVFPGGDADKACQFICSNYVYYGNNEYWTGSASLNYGDLNNTLQMEAEARRLAGSDNNPYHALGLFFRAFFFVNMTEKVGDLPMTEALQGLNNTQPKYDTQKDIFKQSLLWLDSANIILGGLIKNGFLEFSGDFYYKERINNPVNGGNGLDALVEWQKVVNSYKLRVLIELSKRADDNADLNIPQQFATIINDPATYPIFSSSADNLQYVYNSTYNYYPDNITNYGNNQLRLNLAATLETTLGQLHDLRCMVLGEPARGLGHSDTSYASYVGAPSGMDLSTMNALINSGLANSKLSLYNRNHFYSGYTAEPTYILSYPEICFCIAEAINRGWITGDAESWYEKGTEAQFAFYGIVDGSNTVVLMNAAGTEIPYPVQFKFADYFNQPAVKYAGNNSTGLQQILTQKYLAYARNSGYQAYYQWRRTGVPAFDAGPGTGNGGVIPLRWQYPTNEITANNANLQAALQSQYGGNDDINAKMWLIK</sequence>
<dbReference type="PROSITE" id="PS51257">
    <property type="entry name" value="PROKAR_LIPOPROTEIN"/>
    <property type="match status" value="1"/>
</dbReference>
<reference evidence="2 3" key="1">
    <citation type="submission" date="2019-05" db="EMBL/GenBank/DDBJ databases">
        <title>Panacibacter sp. strain 17mud1-8 Genome sequencing and assembly.</title>
        <authorList>
            <person name="Chhetri G."/>
        </authorList>
    </citation>
    <scope>NUCLEOTIDE SEQUENCE [LARGE SCALE GENOMIC DNA]</scope>
    <source>
        <strain evidence="2 3">17mud1-8</strain>
    </source>
</reference>
<evidence type="ECO:0000256" key="1">
    <source>
        <dbReference type="SAM" id="SignalP"/>
    </source>
</evidence>
<dbReference type="OrthoDB" id="9766256at2"/>
<proteinExistence type="predicted"/>